<protein>
    <submittedName>
        <fullName evidence="2">Uncharacterized protein</fullName>
    </submittedName>
</protein>
<accession>A0A1V6NKN3</accession>
<feature type="compositionally biased region" description="Low complexity" evidence="1">
    <location>
        <begin position="63"/>
        <end position="78"/>
    </location>
</feature>
<reference evidence="3" key="1">
    <citation type="journal article" date="2017" name="Nat. Microbiol.">
        <title>Global analysis of biosynthetic gene clusters reveals vast potential of secondary metabolite production in Penicillium species.</title>
        <authorList>
            <person name="Nielsen J.C."/>
            <person name="Grijseels S."/>
            <person name="Prigent S."/>
            <person name="Ji B."/>
            <person name="Dainat J."/>
            <person name="Nielsen K.F."/>
            <person name="Frisvad J.C."/>
            <person name="Workman M."/>
            <person name="Nielsen J."/>
        </authorList>
    </citation>
    <scope>NUCLEOTIDE SEQUENCE [LARGE SCALE GENOMIC DNA]</scope>
    <source>
        <strain evidence="3">IBT 4502</strain>
    </source>
</reference>
<sequence length="175" mass="18029">MEGPASPREAPQKKKRNPSLRRMLRNEGVDVPPVVHGLRDPNLPPRKRNQKHPGKKRAKKIKTAAAAAAAAATNKANAPHVSTGSSAPGADSSDVGSPVVAPSPSSGISHTVSSSSITVSPPAAAPSPASAPAEPPKPAEEDADADNVVWDPVDPLGLFDELEGPLDWPSEGLFD</sequence>
<evidence type="ECO:0000313" key="2">
    <source>
        <dbReference type="EMBL" id="OQD65298.1"/>
    </source>
</evidence>
<keyword evidence="3" id="KW-1185">Reference proteome</keyword>
<dbReference type="AlphaFoldDB" id="A0A1V6NKN3"/>
<dbReference type="Proteomes" id="UP000191408">
    <property type="component" value="Unassembled WGS sequence"/>
</dbReference>
<feature type="compositionally biased region" description="Basic residues" evidence="1">
    <location>
        <begin position="45"/>
        <end position="62"/>
    </location>
</feature>
<dbReference type="OrthoDB" id="4368450at2759"/>
<gene>
    <name evidence="2" type="ORF">PENPOL_c006G00722</name>
</gene>
<dbReference type="EMBL" id="MDYM01000006">
    <property type="protein sequence ID" value="OQD65298.1"/>
    <property type="molecule type" value="Genomic_DNA"/>
</dbReference>
<feature type="region of interest" description="Disordered" evidence="1">
    <location>
        <begin position="1"/>
        <end position="155"/>
    </location>
</feature>
<organism evidence="2 3">
    <name type="scientific">Penicillium polonicum</name>
    <dbReference type="NCBI Taxonomy" id="60169"/>
    <lineage>
        <taxon>Eukaryota</taxon>
        <taxon>Fungi</taxon>
        <taxon>Dikarya</taxon>
        <taxon>Ascomycota</taxon>
        <taxon>Pezizomycotina</taxon>
        <taxon>Eurotiomycetes</taxon>
        <taxon>Eurotiomycetidae</taxon>
        <taxon>Eurotiales</taxon>
        <taxon>Aspergillaceae</taxon>
        <taxon>Penicillium</taxon>
    </lineage>
</organism>
<feature type="compositionally biased region" description="Low complexity" evidence="1">
    <location>
        <begin position="89"/>
        <end position="132"/>
    </location>
</feature>
<comment type="caution">
    <text evidence="2">The sequence shown here is derived from an EMBL/GenBank/DDBJ whole genome shotgun (WGS) entry which is preliminary data.</text>
</comment>
<evidence type="ECO:0000256" key="1">
    <source>
        <dbReference type="SAM" id="MobiDB-lite"/>
    </source>
</evidence>
<name>A0A1V6NKN3_PENPO</name>
<feature type="compositionally biased region" description="Basic residues" evidence="1">
    <location>
        <begin position="13"/>
        <end position="23"/>
    </location>
</feature>
<proteinExistence type="predicted"/>
<evidence type="ECO:0000313" key="3">
    <source>
        <dbReference type="Proteomes" id="UP000191408"/>
    </source>
</evidence>